<dbReference type="InterPro" id="IPR015946">
    <property type="entry name" value="KH_dom-like_a/b"/>
</dbReference>
<evidence type="ECO:0000313" key="2">
    <source>
        <dbReference type="Proteomes" id="UP000253303"/>
    </source>
</evidence>
<sequence>MIDSSAVAEISRVSVQAAPGRTKLVTVPLDGQVPMGMHGGVAEHYKVPLDTIEPHATTLDYLVGAAAGCLTGTLSGMLAPLGQPTTGGALTSDAEGTIVKDGGVLRIAAIHVRYRLRLAEGVDRAEVERAHDRHTRHCPIAKTIGGCVEITTALETV</sequence>
<comment type="caution">
    <text evidence="1">The sequence shown here is derived from an EMBL/GenBank/DDBJ whole genome shotgun (WGS) entry which is preliminary data.</text>
</comment>
<gene>
    <name evidence="1" type="ORF">DP939_33435</name>
</gene>
<name>A0A366LQJ9_9ACTN</name>
<reference evidence="1 2" key="1">
    <citation type="submission" date="2018-06" db="EMBL/GenBank/DDBJ databases">
        <title>Sphaerisporangium craniellae sp. nov., isolated from a marine sponge in the South China Sea.</title>
        <authorList>
            <person name="Li L."/>
        </authorList>
    </citation>
    <scope>NUCLEOTIDE SEQUENCE [LARGE SCALE GENOMIC DNA]</scope>
    <source>
        <strain evidence="1 2">LHW63015</strain>
    </source>
</reference>
<dbReference type="Pfam" id="PF02566">
    <property type="entry name" value="OsmC"/>
    <property type="match status" value="1"/>
</dbReference>
<keyword evidence="2" id="KW-1185">Reference proteome</keyword>
<accession>A0A366LQJ9</accession>
<dbReference type="AlphaFoldDB" id="A0A366LQJ9"/>
<dbReference type="Gene3D" id="3.30.300.20">
    <property type="match status" value="1"/>
</dbReference>
<evidence type="ECO:0000313" key="1">
    <source>
        <dbReference type="EMBL" id="RBQ15910.1"/>
    </source>
</evidence>
<dbReference type="SUPFAM" id="SSF82784">
    <property type="entry name" value="OsmC-like"/>
    <property type="match status" value="1"/>
</dbReference>
<dbReference type="OrthoDB" id="165141at2"/>
<dbReference type="InterPro" id="IPR036102">
    <property type="entry name" value="OsmC/Ohrsf"/>
</dbReference>
<dbReference type="InterPro" id="IPR003718">
    <property type="entry name" value="OsmC/Ohr_fam"/>
</dbReference>
<evidence type="ECO:0008006" key="3">
    <source>
        <dbReference type="Google" id="ProtNLM"/>
    </source>
</evidence>
<organism evidence="1 2">
    <name type="scientific">Spongiactinospora rosea</name>
    <dbReference type="NCBI Taxonomy" id="2248750"/>
    <lineage>
        <taxon>Bacteria</taxon>
        <taxon>Bacillati</taxon>
        <taxon>Actinomycetota</taxon>
        <taxon>Actinomycetes</taxon>
        <taxon>Streptosporangiales</taxon>
        <taxon>Streptosporangiaceae</taxon>
        <taxon>Spongiactinospora</taxon>
    </lineage>
</organism>
<protein>
    <recommendedName>
        <fullName evidence="3">OsmC-like protein</fullName>
    </recommendedName>
</protein>
<proteinExistence type="predicted"/>
<dbReference type="Proteomes" id="UP000253303">
    <property type="component" value="Unassembled WGS sequence"/>
</dbReference>
<dbReference type="RefSeq" id="WP_113984830.1">
    <property type="nucleotide sequence ID" value="NZ_QMEY01000020.1"/>
</dbReference>
<dbReference type="EMBL" id="QMEY01000020">
    <property type="protein sequence ID" value="RBQ15910.1"/>
    <property type="molecule type" value="Genomic_DNA"/>
</dbReference>